<protein>
    <submittedName>
        <fullName evidence="2">Uncharacterized protein</fullName>
    </submittedName>
</protein>
<dbReference type="KEGG" id="mgg:MPLG2_0847"/>
<evidence type="ECO:0000313" key="3">
    <source>
        <dbReference type="Proteomes" id="UP000238164"/>
    </source>
</evidence>
<evidence type="ECO:0000313" key="2">
    <source>
        <dbReference type="EMBL" id="SPD85883.1"/>
    </source>
</evidence>
<gene>
    <name evidence="2" type="ORF">MPLG2_0847</name>
</gene>
<accession>A0A2N9JDN1</accession>
<keyword evidence="1" id="KW-0812">Transmembrane</keyword>
<dbReference type="AlphaFoldDB" id="A0A2N9JDN1"/>
<sequence>MNGTARQVLRDLRQGVVDRSPALLVMVLRWALVLVWMVYGPVWVVDQMVRPDCAVAVFLVIWVYLLGKAMWSAWRIFSPERRVHRELAAMVQRAERW</sequence>
<evidence type="ECO:0000256" key="1">
    <source>
        <dbReference type="SAM" id="Phobius"/>
    </source>
</evidence>
<organism evidence="2 3">
    <name type="scientific">Micropruina glycogenica</name>
    <dbReference type="NCBI Taxonomy" id="75385"/>
    <lineage>
        <taxon>Bacteria</taxon>
        <taxon>Bacillati</taxon>
        <taxon>Actinomycetota</taxon>
        <taxon>Actinomycetes</taxon>
        <taxon>Propionibacteriales</taxon>
        <taxon>Nocardioidaceae</taxon>
        <taxon>Micropruina</taxon>
    </lineage>
</organism>
<dbReference type="EMBL" id="LT985188">
    <property type="protein sequence ID" value="SPD85883.1"/>
    <property type="molecule type" value="Genomic_DNA"/>
</dbReference>
<keyword evidence="1" id="KW-0472">Membrane</keyword>
<name>A0A2N9JDN1_9ACTN</name>
<reference evidence="2 3" key="1">
    <citation type="submission" date="2018-02" db="EMBL/GenBank/DDBJ databases">
        <authorList>
            <person name="Cohen D.B."/>
            <person name="Kent A.D."/>
        </authorList>
    </citation>
    <scope>NUCLEOTIDE SEQUENCE [LARGE SCALE GENOMIC DNA]</scope>
    <source>
        <strain evidence="2">1</strain>
    </source>
</reference>
<dbReference type="RefSeq" id="WP_105185013.1">
    <property type="nucleotide sequence ID" value="NZ_BAAAGO010000041.1"/>
</dbReference>
<proteinExistence type="predicted"/>
<dbReference type="Proteomes" id="UP000238164">
    <property type="component" value="Chromosome 1"/>
</dbReference>
<keyword evidence="1" id="KW-1133">Transmembrane helix</keyword>
<feature type="transmembrane region" description="Helical" evidence="1">
    <location>
        <begin position="21"/>
        <end position="42"/>
    </location>
</feature>
<feature type="transmembrane region" description="Helical" evidence="1">
    <location>
        <begin position="54"/>
        <end position="77"/>
    </location>
</feature>
<keyword evidence="3" id="KW-1185">Reference proteome</keyword>